<feature type="region of interest" description="Disordered" evidence="1">
    <location>
        <begin position="674"/>
        <end position="726"/>
    </location>
</feature>
<dbReference type="HOGENOM" id="CLU_345224_0_0_1"/>
<dbReference type="OrthoDB" id="6434376at2759"/>
<proteinExistence type="predicted"/>
<feature type="compositionally biased region" description="Basic and acidic residues" evidence="1">
    <location>
        <begin position="201"/>
        <end position="222"/>
    </location>
</feature>
<feature type="compositionally biased region" description="Polar residues" evidence="1">
    <location>
        <begin position="699"/>
        <end position="716"/>
    </location>
</feature>
<feature type="compositionally biased region" description="Low complexity" evidence="1">
    <location>
        <begin position="780"/>
        <end position="821"/>
    </location>
</feature>
<feature type="compositionally biased region" description="Basic and acidic residues" evidence="1">
    <location>
        <begin position="286"/>
        <end position="297"/>
    </location>
</feature>
<dbReference type="Gene3D" id="2.170.140.10">
    <property type="entry name" value="Chitin binding domain"/>
    <property type="match status" value="1"/>
</dbReference>
<feature type="compositionally biased region" description="Basic and acidic residues" evidence="1">
    <location>
        <begin position="653"/>
        <end position="662"/>
    </location>
</feature>
<feature type="region of interest" description="Disordered" evidence="1">
    <location>
        <begin position="387"/>
        <end position="486"/>
    </location>
</feature>
<sequence length="868" mass="96606">MLEVAQPWTAGQPQVPAPAHINHELVSRSRWLHVSESDASVGHMKVTRPLVSLSISSSTSTSLATTAATLWSSLGLGQAQLLDEDDDLAFGRPWPTYSLQNMPKTQFTCHDKILGGYYADPDTQCQMFHVCVKLPGIGVQDYRFLCPNTTAFDQELQICANWADVDCDKATSFYDNNNLNDLYRDGDSKGANEEEATFHLQRAETGDVRRSKENSRGGEQKSRPRHNYASSSSSSSPNLDITQPTKRPISSYYTPTTSSSTSTTSTTTTSTTERSYYNNNYGNNNDDSKQDFDDIFKGSHSSHFFSNRQGGREYDEESSAGVRSKPNDFSDYNRKTTEASSKSRVTPTRGQRPTSSTTPSTAAPSTTKSVKKITLHASFNTDFLDYTPQARSTTTPRPSSSITSRFSFGVNDYQTQERIQPTTYNPNSGAYRFKSTPPPKYTEQPSSSTKLTGKNVQDFDKETTKRNKPTVAARKQKLGPQESNYINHNEFVDIPKSKVQQPQPFQATQNKLEPHYQRPKPQQLSRVGTQEPAPFKASASSGPSAKPRSFTSRGSITYKATTQRYADDELHFPSTAASTSASAAVKKVTHAAKDSFTPTTFKPTTYKKLYEQNFYQAQQKQRPSQSTTKKASTVAGALPTTANPYYNVDEDDGQYHPELYENDFPRNRFKFLRTRSSSSTSTTTPSAPPSSRQPHGFSHNFQQAHSHLKSQQQSAYQKERESDLSDEDELFKTAQSLNFGAASINKLRADIYKAEKTSQQYNSQYSPQITPSSPKTTAQTTSRPTTYSSSTTTQLTSTTTTSTTRRPTPSTTKTTTTSTTSAPVEAKKSARSKKEKQLDKKDRPAGKRQRPPYADEDTSYDYAYYDTD</sequence>
<keyword evidence="4" id="KW-1185">Reference proteome</keyword>
<dbReference type="PhylomeDB" id="B4G3K5"/>
<dbReference type="PROSITE" id="PS50940">
    <property type="entry name" value="CHIT_BIND_II"/>
    <property type="match status" value="1"/>
</dbReference>
<feature type="compositionally biased region" description="Low complexity" evidence="1">
    <location>
        <begin position="250"/>
        <end position="285"/>
    </location>
</feature>
<dbReference type="SMART" id="SM00494">
    <property type="entry name" value="ChtBD2"/>
    <property type="match status" value="1"/>
</dbReference>
<feature type="compositionally biased region" description="Polar residues" evidence="1">
    <location>
        <begin position="299"/>
        <end position="309"/>
    </location>
</feature>
<evidence type="ECO:0000313" key="3">
    <source>
        <dbReference type="EMBL" id="EDW25013.1"/>
    </source>
</evidence>
<evidence type="ECO:0000313" key="4">
    <source>
        <dbReference type="Proteomes" id="UP000008744"/>
    </source>
</evidence>
<accession>B4G3K5</accession>
<dbReference type="GO" id="GO:0005576">
    <property type="term" value="C:extracellular region"/>
    <property type="evidence" value="ECO:0007669"/>
    <property type="project" value="InterPro"/>
</dbReference>
<feature type="compositionally biased region" description="Polar residues" evidence="1">
    <location>
        <begin position="616"/>
        <end position="631"/>
    </location>
</feature>
<dbReference type="InterPro" id="IPR002557">
    <property type="entry name" value="Chitin-bd_dom"/>
</dbReference>
<feature type="compositionally biased region" description="Polar residues" evidence="1">
    <location>
        <begin position="443"/>
        <end position="455"/>
    </location>
</feature>
<dbReference type="GO" id="GO:0008061">
    <property type="term" value="F:chitin binding"/>
    <property type="evidence" value="ECO:0007669"/>
    <property type="project" value="InterPro"/>
</dbReference>
<feature type="compositionally biased region" description="Basic and acidic residues" evidence="1">
    <location>
        <begin position="325"/>
        <end position="337"/>
    </location>
</feature>
<reference evidence="3 4" key="1">
    <citation type="journal article" date="2007" name="Nature">
        <title>Evolution of genes and genomes on the Drosophila phylogeny.</title>
        <authorList>
            <consortium name="Drosophila 12 Genomes Consortium"/>
            <person name="Clark A.G."/>
            <person name="Eisen M.B."/>
            <person name="Smith D.R."/>
            <person name="Bergman C.M."/>
            <person name="Oliver B."/>
            <person name="Markow T.A."/>
            <person name="Kaufman T.C."/>
            <person name="Kellis M."/>
            <person name="Gelbart W."/>
            <person name="Iyer V.N."/>
            <person name="Pollard D.A."/>
            <person name="Sackton T.B."/>
            <person name="Larracuente A.M."/>
            <person name="Singh N.D."/>
            <person name="Abad J.P."/>
            <person name="Abt D.N."/>
            <person name="Adryan B."/>
            <person name="Aguade M."/>
            <person name="Akashi H."/>
            <person name="Anderson W.W."/>
            <person name="Aquadro C.F."/>
            <person name="Ardell D.H."/>
            <person name="Arguello R."/>
            <person name="Artieri C.G."/>
            <person name="Barbash D.A."/>
            <person name="Barker D."/>
            <person name="Barsanti P."/>
            <person name="Batterham P."/>
            <person name="Batzoglou S."/>
            <person name="Begun D."/>
            <person name="Bhutkar A."/>
            <person name="Blanco E."/>
            <person name="Bosak S.A."/>
            <person name="Bradley R.K."/>
            <person name="Brand A.D."/>
            <person name="Brent M.R."/>
            <person name="Brooks A.N."/>
            <person name="Brown R.H."/>
            <person name="Butlin R.K."/>
            <person name="Caggese C."/>
            <person name="Calvi B.R."/>
            <person name="Bernardo de Carvalho A."/>
            <person name="Caspi A."/>
            <person name="Castrezana S."/>
            <person name="Celniker S.E."/>
            <person name="Chang J.L."/>
            <person name="Chapple C."/>
            <person name="Chatterji S."/>
            <person name="Chinwalla A."/>
            <person name="Civetta A."/>
            <person name="Clifton S.W."/>
            <person name="Comeron J.M."/>
            <person name="Costello J.C."/>
            <person name="Coyne J.A."/>
            <person name="Daub J."/>
            <person name="David R.G."/>
            <person name="Delcher A.L."/>
            <person name="Delehaunty K."/>
            <person name="Do C.B."/>
            <person name="Ebling H."/>
            <person name="Edwards K."/>
            <person name="Eickbush T."/>
            <person name="Evans J.D."/>
            <person name="Filipski A."/>
            <person name="Findeiss S."/>
            <person name="Freyhult E."/>
            <person name="Fulton L."/>
            <person name="Fulton R."/>
            <person name="Garcia A.C."/>
            <person name="Gardiner A."/>
            <person name="Garfield D.A."/>
            <person name="Garvin B.E."/>
            <person name="Gibson G."/>
            <person name="Gilbert D."/>
            <person name="Gnerre S."/>
            <person name="Godfrey J."/>
            <person name="Good R."/>
            <person name="Gotea V."/>
            <person name="Gravely B."/>
            <person name="Greenberg A.J."/>
            <person name="Griffiths-Jones S."/>
            <person name="Gross S."/>
            <person name="Guigo R."/>
            <person name="Gustafson E.A."/>
            <person name="Haerty W."/>
            <person name="Hahn M.W."/>
            <person name="Halligan D.L."/>
            <person name="Halpern A.L."/>
            <person name="Halter G.M."/>
            <person name="Han M.V."/>
            <person name="Heger A."/>
            <person name="Hillier L."/>
            <person name="Hinrichs A.S."/>
            <person name="Holmes I."/>
            <person name="Hoskins R.A."/>
            <person name="Hubisz M.J."/>
            <person name="Hultmark D."/>
            <person name="Huntley M.A."/>
            <person name="Jaffe D.B."/>
            <person name="Jagadeeshan S."/>
            <person name="Jeck W.R."/>
            <person name="Johnson J."/>
            <person name="Jones C.D."/>
            <person name="Jordan W.C."/>
            <person name="Karpen G.H."/>
            <person name="Kataoka E."/>
            <person name="Keightley P.D."/>
            <person name="Kheradpour P."/>
            <person name="Kirkness E.F."/>
            <person name="Koerich L.B."/>
            <person name="Kristiansen K."/>
            <person name="Kudrna D."/>
            <person name="Kulathinal R.J."/>
            <person name="Kumar S."/>
            <person name="Kwok R."/>
            <person name="Lander E."/>
            <person name="Langley C.H."/>
            <person name="Lapoint R."/>
            <person name="Lazzaro B.P."/>
            <person name="Lee S.J."/>
            <person name="Levesque L."/>
            <person name="Li R."/>
            <person name="Lin C.F."/>
            <person name="Lin M.F."/>
            <person name="Lindblad-Toh K."/>
            <person name="Llopart A."/>
            <person name="Long M."/>
            <person name="Low L."/>
            <person name="Lozovsky E."/>
            <person name="Lu J."/>
            <person name="Luo M."/>
            <person name="Machado C.A."/>
            <person name="Makalowski W."/>
            <person name="Marzo M."/>
            <person name="Matsuda M."/>
            <person name="Matzkin L."/>
            <person name="McAllister B."/>
            <person name="McBride C.S."/>
            <person name="McKernan B."/>
            <person name="McKernan K."/>
            <person name="Mendez-Lago M."/>
            <person name="Minx P."/>
            <person name="Mollenhauer M.U."/>
            <person name="Montooth K."/>
            <person name="Mount S.M."/>
            <person name="Mu X."/>
            <person name="Myers E."/>
            <person name="Negre B."/>
            <person name="Newfeld S."/>
            <person name="Nielsen R."/>
            <person name="Noor M.A."/>
            <person name="O'Grady P."/>
            <person name="Pachter L."/>
            <person name="Papaceit M."/>
            <person name="Parisi M.J."/>
            <person name="Parisi M."/>
            <person name="Parts L."/>
            <person name="Pedersen J.S."/>
            <person name="Pesole G."/>
            <person name="Phillippy A.M."/>
            <person name="Ponting C.P."/>
            <person name="Pop M."/>
            <person name="Porcelli D."/>
            <person name="Powell J.R."/>
            <person name="Prohaska S."/>
            <person name="Pruitt K."/>
            <person name="Puig M."/>
            <person name="Quesneville H."/>
            <person name="Ram K.R."/>
            <person name="Rand D."/>
            <person name="Rasmussen M.D."/>
            <person name="Reed L.K."/>
            <person name="Reenan R."/>
            <person name="Reily A."/>
            <person name="Remington K.A."/>
            <person name="Rieger T.T."/>
            <person name="Ritchie M.G."/>
            <person name="Robin C."/>
            <person name="Rogers Y.H."/>
            <person name="Rohde C."/>
            <person name="Rozas J."/>
            <person name="Rubenfield M.J."/>
            <person name="Ruiz A."/>
            <person name="Russo S."/>
            <person name="Salzberg S.L."/>
            <person name="Sanchez-Gracia A."/>
            <person name="Saranga D.J."/>
            <person name="Sato H."/>
            <person name="Schaeffer S.W."/>
            <person name="Schatz M.C."/>
            <person name="Schlenke T."/>
            <person name="Schwartz R."/>
            <person name="Segarra C."/>
            <person name="Singh R.S."/>
            <person name="Sirot L."/>
            <person name="Sirota M."/>
            <person name="Sisneros N.B."/>
            <person name="Smith C.D."/>
            <person name="Smith T.F."/>
            <person name="Spieth J."/>
            <person name="Stage D.E."/>
            <person name="Stark A."/>
            <person name="Stephan W."/>
            <person name="Strausberg R.L."/>
            <person name="Strempel S."/>
            <person name="Sturgill D."/>
            <person name="Sutton G."/>
            <person name="Sutton G.G."/>
            <person name="Tao W."/>
            <person name="Teichmann S."/>
            <person name="Tobari Y.N."/>
            <person name="Tomimura Y."/>
            <person name="Tsolas J.M."/>
            <person name="Valente V.L."/>
            <person name="Venter E."/>
            <person name="Venter J.C."/>
            <person name="Vicario S."/>
            <person name="Vieira F.G."/>
            <person name="Vilella A.J."/>
            <person name="Villasante A."/>
            <person name="Walenz B."/>
            <person name="Wang J."/>
            <person name="Wasserman M."/>
            <person name="Watts T."/>
            <person name="Wilson D."/>
            <person name="Wilson R.K."/>
            <person name="Wing R.A."/>
            <person name="Wolfner M.F."/>
            <person name="Wong A."/>
            <person name="Wong G.K."/>
            <person name="Wu C.I."/>
            <person name="Wu G."/>
            <person name="Yamamoto D."/>
            <person name="Yang H.P."/>
            <person name="Yang S.P."/>
            <person name="Yorke J.A."/>
            <person name="Yoshida K."/>
            <person name="Zdobnov E."/>
            <person name="Zhang P."/>
            <person name="Zhang Y."/>
            <person name="Zimin A.V."/>
            <person name="Baldwin J."/>
            <person name="Abdouelleil A."/>
            <person name="Abdulkadir J."/>
            <person name="Abebe A."/>
            <person name="Abera B."/>
            <person name="Abreu J."/>
            <person name="Acer S.C."/>
            <person name="Aftuck L."/>
            <person name="Alexander A."/>
            <person name="An P."/>
            <person name="Anderson E."/>
            <person name="Anderson S."/>
            <person name="Arachi H."/>
            <person name="Azer M."/>
            <person name="Bachantsang P."/>
            <person name="Barry A."/>
            <person name="Bayul T."/>
            <person name="Berlin A."/>
            <person name="Bessette D."/>
            <person name="Bloom T."/>
            <person name="Blye J."/>
            <person name="Boguslavskiy L."/>
            <person name="Bonnet C."/>
            <person name="Boukhgalter B."/>
            <person name="Bourzgui I."/>
            <person name="Brown A."/>
            <person name="Cahill P."/>
            <person name="Channer S."/>
            <person name="Cheshatsang Y."/>
            <person name="Chuda L."/>
            <person name="Citroen M."/>
            <person name="Collymore A."/>
            <person name="Cooke P."/>
            <person name="Costello M."/>
            <person name="D'Aco K."/>
            <person name="Daza R."/>
            <person name="De Haan G."/>
            <person name="DeGray S."/>
            <person name="DeMaso C."/>
            <person name="Dhargay N."/>
            <person name="Dooley K."/>
            <person name="Dooley E."/>
            <person name="Doricent M."/>
            <person name="Dorje P."/>
            <person name="Dorjee K."/>
            <person name="Dupes A."/>
            <person name="Elong R."/>
            <person name="Falk J."/>
            <person name="Farina A."/>
            <person name="Faro S."/>
            <person name="Ferguson D."/>
            <person name="Fisher S."/>
            <person name="Foley C.D."/>
            <person name="Franke A."/>
            <person name="Friedrich D."/>
            <person name="Gadbois L."/>
            <person name="Gearin G."/>
            <person name="Gearin C.R."/>
            <person name="Giannoukos G."/>
            <person name="Goode T."/>
            <person name="Graham J."/>
            <person name="Grandbois E."/>
            <person name="Grewal S."/>
            <person name="Gyaltsen K."/>
            <person name="Hafez N."/>
            <person name="Hagos B."/>
            <person name="Hall J."/>
            <person name="Henson C."/>
            <person name="Hollinger A."/>
            <person name="Honan T."/>
            <person name="Huard M.D."/>
            <person name="Hughes L."/>
            <person name="Hurhula B."/>
            <person name="Husby M.E."/>
            <person name="Kamat A."/>
            <person name="Kanga B."/>
            <person name="Kashin S."/>
            <person name="Khazanovich D."/>
            <person name="Kisner P."/>
            <person name="Lance K."/>
            <person name="Lara M."/>
            <person name="Lee W."/>
            <person name="Lennon N."/>
            <person name="Letendre F."/>
            <person name="LeVine R."/>
            <person name="Lipovsky A."/>
            <person name="Liu X."/>
            <person name="Liu J."/>
            <person name="Liu S."/>
            <person name="Lokyitsang T."/>
            <person name="Lokyitsang Y."/>
            <person name="Lubonja R."/>
            <person name="Lui A."/>
            <person name="MacDonald P."/>
            <person name="Magnisalis V."/>
            <person name="Maru K."/>
            <person name="Matthews C."/>
            <person name="McCusker W."/>
            <person name="McDonough S."/>
            <person name="Mehta T."/>
            <person name="Meldrim J."/>
            <person name="Meneus L."/>
            <person name="Mihai O."/>
            <person name="Mihalev A."/>
            <person name="Mihova T."/>
            <person name="Mittelman R."/>
            <person name="Mlenga V."/>
            <person name="Montmayeur A."/>
            <person name="Mulrain L."/>
            <person name="Navidi A."/>
            <person name="Naylor J."/>
            <person name="Negash T."/>
            <person name="Nguyen T."/>
            <person name="Nguyen N."/>
            <person name="Nicol R."/>
            <person name="Norbu C."/>
            <person name="Norbu N."/>
            <person name="Novod N."/>
            <person name="O'Neill B."/>
            <person name="Osman S."/>
            <person name="Markiewicz E."/>
            <person name="Oyono O.L."/>
            <person name="Patti C."/>
            <person name="Phunkhang P."/>
            <person name="Pierre F."/>
            <person name="Priest M."/>
            <person name="Raghuraman S."/>
            <person name="Rege F."/>
            <person name="Reyes R."/>
            <person name="Rise C."/>
            <person name="Rogov P."/>
            <person name="Ross K."/>
            <person name="Ryan E."/>
            <person name="Settipalli S."/>
            <person name="Shea T."/>
            <person name="Sherpa N."/>
            <person name="Shi L."/>
            <person name="Shih D."/>
            <person name="Sparrow T."/>
            <person name="Spaulding J."/>
            <person name="Stalker J."/>
            <person name="Stange-Thomann N."/>
            <person name="Stavropoulos S."/>
            <person name="Stone C."/>
            <person name="Strader C."/>
            <person name="Tesfaye S."/>
            <person name="Thomson T."/>
            <person name="Thoulutsang Y."/>
            <person name="Thoulutsang D."/>
            <person name="Topham K."/>
            <person name="Topping I."/>
            <person name="Tsamla T."/>
            <person name="Vassiliev H."/>
            <person name="Vo A."/>
            <person name="Wangchuk T."/>
            <person name="Wangdi T."/>
            <person name="Weiand M."/>
            <person name="Wilkinson J."/>
            <person name="Wilson A."/>
            <person name="Yadav S."/>
            <person name="Young G."/>
            <person name="Yu Q."/>
            <person name="Zembek L."/>
            <person name="Zhong D."/>
            <person name="Zimmer A."/>
            <person name="Zwirko Z."/>
            <person name="Jaffe D.B."/>
            <person name="Alvarez P."/>
            <person name="Brockman W."/>
            <person name="Butler J."/>
            <person name="Chin C."/>
            <person name="Gnerre S."/>
            <person name="Grabherr M."/>
            <person name="Kleber M."/>
            <person name="Mauceli E."/>
            <person name="MacCallum I."/>
        </authorList>
    </citation>
    <scope>NUCLEOTIDE SEQUENCE [LARGE SCALE GENOMIC DNA]</scope>
    <source>
        <strain evidence="4">MSH-3 / Tucson 14011-0111.49</strain>
    </source>
</reference>
<dbReference type="PANTHER" id="PTHR22933:SF43">
    <property type="entry name" value="LP10131P"/>
    <property type="match status" value="1"/>
</dbReference>
<feature type="compositionally biased region" description="Polar residues" evidence="1">
    <location>
        <begin position="412"/>
        <end position="428"/>
    </location>
</feature>
<feature type="compositionally biased region" description="Low complexity" evidence="1">
    <location>
        <begin position="674"/>
        <end position="692"/>
    </location>
</feature>
<dbReference type="EMBL" id="CH479179">
    <property type="protein sequence ID" value="EDW25013.1"/>
    <property type="molecule type" value="Genomic_DNA"/>
</dbReference>
<organism evidence="4">
    <name type="scientific">Drosophila persimilis</name>
    <name type="common">Fruit fly</name>
    <dbReference type="NCBI Taxonomy" id="7234"/>
    <lineage>
        <taxon>Eukaryota</taxon>
        <taxon>Metazoa</taxon>
        <taxon>Ecdysozoa</taxon>
        <taxon>Arthropoda</taxon>
        <taxon>Hexapoda</taxon>
        <taxon>Insecta</taxon>
        <taxon>Pterygota</taxon>
        <taxon>Neoptera</taxon>
        <taxon>Endopterygota</taxon>
        <taxon>Diptera</taxon>
        <taxon>Brachycera</taxon>
        <taxon>Muscomorpha</taxon>
        <taxon>Ephydroidea</taxon>
        <taxon>Drosophilidae</taxon>
        <taxon>Drosophila</taxon>
        <taxon>Sophophora</taxon>
    </lineage>
</organism>
<dbReference type="InterPro" id="IPR036508">
    <property type="entry name" value="Chitin-bd_dom_sf"/>
</dbReference>
<dbReference type="SUPFAM" id="SSF57625">
    <property type="entry name" value="Invertebrate chitin-binding proteins"/>
    <property type="match status" value="1"/>
</dbReference>
<feature type="compositionally biased region" description="Low complexity" evidence="1">
    <location>
        <begin position="346"/>
        <end position="367"/>
    </location>
</feature>
<feature type="compositionally biased region" description="Polar residues" evidence="1">
    <location>
        <begin position="758"/>
        <end position="779"/>
    </location>
</feature>
<dbReference type="AlphaFoldDB" id="B4G3K5"/>
<name>B4G3K5_DROPE</name>
<feature type="domain" description="Chitin-binding type-2" evidence="2">
    <location>
        <begin position="106"/>
        <end position="169"/>
    </location>
</feature>
<gene>
    <name evidence="3" type="primary">Dper\GL23077</name>
    <name evidence="3" type="ORF">Dper_GL23077</name>
</gene>
<feature type="compositionally biased region" description="Low complexity" evidence="1">
    <location>
        <begin position="387"/>
        <end position="405"/>
    </location>
</feature>
<feature type="region of interest" description="Disordered" evidence="1">
    <location>
        <begin position="616"/>
        <end position="662"/>
    </location>
</feature>
<feature type="compositionally biased region" description="Polar residues" evidence="1">
    <location>
        <begin position="500"/>
        <end position="511"/>
    </location>
</feature>
<dbReference type="PANTHER" id="PTHR22933">
    <property type="entry name" value="FI18007P1-RELATED"/>
    <property type="match status" value="1"/>
</dbReference>
<feature type="region of interest" description="Disordered" evidence="1">
    <location>
        <begin position="185"/>
        <end position="369"/>
    </location>
</feature>
<evidence type="ECO:0000256" key="1">
    <source>
        <dbReference type="SAM" id="MobiDB-lite"/>
    </source>
</evidence>
<feature type="compositionally biased region" description="Basic and acidic residues" evidence="1">
    <location>
        <begin position="835"/>
        <end position="845"/>
    </location>
</feature>
<protein>
    <submittedName>
        <fullName evidence="3">GL23077</fullName>
    </submittedName>
</protein>
<feature type="compositionally biased region" description="Low complexity" evidence="1">
    <location>
        <begin position="532"/>
        <end position="547"/>
    </location>
</feature>
<evidence type="ECO:0000259" key="2">
    <source>
        <dbReference type="PROSITE" id="PS50940"/>
    </source>
</evidence>
<dbReference type="InterPro" id="IPR052976">
    <property type="entry name" value="Scoloptoxin-like"/>
</dbReference>
<dbReference type="OMA" id="KIQPTTY"/>
<dbReference type="Proteomes" id="UP000008744">
    <property type="component" value="Unassembled WGS sequence"/>
</dbReference>
<dbReference type="Pfam" id="PF01607">
    <property type="entry name" value="CBM_14"/>
    <property type="match status" value="1"/>
</dbReference>
<feature type="region of interest" description="Disordered" evidence="1">
    <location>
        <begin position="500"/>
        <end position="556"/>
    </location>
</feature>
<feature type="region of interest" description="Disordered" evidence="1">
    <location>
        <begin position="758"/>
        <end position="868"/>
    </location>
</feature>
<dbReference type="eggNOG" id="ENOG502S1S8">
    <property type="taxonomic scope" value="Eukaryota"/>
</dbReference>